<dbReference type="Pfam" id="PF07980">
    <property type="entry name" value="SusD_RagB"/>
    <property type="match status" value="1"/>
</dbReference>
<keyword evidence="4 6" id="KW-0472">Membrane</keyword>
<dbReference type="InterPro" id="IPR033985">
    <property type="entry name" value="SusD-like_N"/>
</dbReference>
<accession>A0A934UHX6</accession>
<keyword evidence="10" id="KW-1185">Reference proteome</keyword>
<gene>
    <name evidence="9" type="ORF">I5M07_00275</name>
</gene>
<evidence type="ECO:0000313" key="10">
    <source>
        <dbReference type="Proteomes" id="UP000609172"/>
    </source>
</evidence>
<dbReference type="EMBL" id="JAEHFV010000001">
    <property type="protein sequence ID" value="MBK0368251.1"/>
    <property type="molecule type" value="Genomic_DNA"/>
</dbReference>
<evidence type="ECO:0000259" key="8">
    <source>
        <dbReference type="Pfam" id="PF14322"/>
    </source>
</evidence>
<dbReference type="Gene3D" id="1.25.40.390">
    <property type="match status" value="1"/>
</dbReference>
<evidence type="ECO:0000313" key="9">
    <source>
        <dbReference type="EMBL" id="MBK0368251.1"/>
    </source>
</evidence>
<keyword evidence="3" id="KW-0732">Signal</keyword>
<reference evidence="9" key="1">
    <citation type="submission" date="2020-12" db="EMBL/GenBank/DDBJ databases">
        <title>Bacterial novel species Flavobacterium sp. SE-1-e isolated from soil.</title>
        <authorList>
            <person name="Jung H.-Y."/>
        </authorList>
    </citation>
    <scope>NUCLEOTIDE SEQUENCE</scope>
    <source>
        <strain evidence="9">SE-1-e</strain>
    </source>
</reference>
<evidence type="ECO:0000256" key="3">
    <source>
        <dbReference type="ARBA" id="ARBA00022729"/>
    </source>
</evidence>
<dbReference type="SUPFAM" id="SSF48452">
    <property type="entry name" value="TPR-like"/>
    <property type="match status" value="1"/>
</dbReference>
<evidence type="ECO:0000259" key="7">
    <source>
        <dbReference type="Pfam" id="PF07980"/>
    </source>
</evidence>
<keyword evidence="6" id="KW-0812">Transmembrane</keyword>
<dbReference type="Pfam" id="PF14322">
    <property type="entry name" value="SusD-like_3"/>
    <property type="match status" value="1"/>
</dbReference>
<comment type="caution">
    <text evidence="9">The sequence shown here is derived from an EMBL/GenBank/DDBJ whole genome shotgun (WGS) entry which is preliminary data.</text>
</comment>
<keyword evidence="6" id="KW-1133">Transmembrane helix</keyword>
<evidence type="ECO:0000256" key="2">
    <source>
        <dbReference type="ARBA" id="ARBA00006275"/>
    </source>
</evidence>
<organism evidence="9 10">
    <name type="scientific">Flavobacterium agrisoli</name>
    <dbReference type="NCBI Taxonomy" id="2793066"/>
    <lineage>
        <taxon>Bacteria</taxon>
        <taxon>Pseudomonadati</taxon>
        <taxon>Bacteroidota</taxon>
        <taxon>Flavobacteriia</taxon>
        <taxon>Flavobacteriales</taxon>
        <taxon>Flavobacteriaceae</taxon>
        <taxon>Flavobacterium</taxon>
    </lineage>
</organism>
<dbReference type="InterPro" id="IPR011990">
    <property type="entry name" value="TPR-like_helical_dom_sf"/>
</dbReference>
<dbReference type="GO" id="GO:0009279">
    <property type="term" value="C:cell outer membrane"/>
    <property type="evidence" value="ECO:0007669"/>
    <property type="project" value="UniProtKB-SubCell"/>
</dbReference>
<dbReference type="Proteomes" id="UP000609172">
    <property type="component" value="Unassembled WGS sequence"/>
</dbReference>
<evidence type="ECO:0000256" key="1">
    <source>
        <dbReference type="ARBA" id="ARBA00004442"/>
    </source>
</evidence>
<keyword evidence="5" id="KW-0998">Cell outer membrane</keyword>
<evidence type="ECO:0000256" key="5">
    <source>
        <dbReference type="ARBA" id="ARBA00023237"/>
    </source>
</evidence>
<dbReference type="InterPro" id="IPR012944">
    <property type="entry name" value="SusD_RagB_dom"/>
</dbReference>
<sequence length="469" mass="53138">MKRFTHPILLSCYSTVLFFLMVVGILHISCDSFVEADSPQSQLPSEAVFENYATASAAITDIYAKMRDRGMLTGQSSGISYQLGSYCDELDYYGSPTAAAAAFNTNALLPSNNLVQDYWSVAYNQIYAANSVLERLETSTALSEEQITQLQGEAYFIRAMVHFYLTNLFGEIPYIKTTDYRLNSRAPKVTVKEVYSFTIHDLEQAATLLEKDYLRAERTRPNRYAVLALLSRVYLYDEKWAEAANAASVLLNATELYTLQSDLKRVFLKESKETIWQQQPSIAGKNTDQAASFIFFTVPPPSAALTAEFINSFASTDLRKSNWTGSMANASSTWYYTYKFKEFYNTPVSKEYPVVLRLAEQYLIRAEARAQQGDLISSKEDLNRIRQRAGLAQALASSKEELLQAILEERKLELFSEYGHRFFDLKRNGQLDQALSTLKPGWNTTDRLFPLPQNEINLNPTLLPQNDGY</sequence>
<evidence type="ECO:0000256" key="4">
    <source>
        <dbReference type="ARBA" id="ARBA00023136"/>
    </source>
</evidence>
<comment type="subcellular location">
    <subcellularLocation>
        <location evidence="1">Cell outer membrane</location>
    </subcellularLocation>
</comment>
<evidence type="ECO:0000256" key="6">
    <source>
        <dbReference type="SAM" id="Phobius"/>
    </source>
</evidence>
<feature type="domain" description="RagB/SusD" evidence="7">
    <location>
        <begin position="322"/>
        <end position="469"/>
    </location>
</feature>
<comment type="similarity">
    <text evidence="2">Belongs to the SusD family.</text>
</comment>
<feature type="transmembrane region" description="Helical" evidence="6">
    <location>
        <begin position="7"/>
        <end position="28"/>
    </location>
</feature>
<feature type="domain" description="SusD-like N-terminal" evidence="8">
    <location>
        <begin position="104"/>
        <end position="235"/>
    </location>
</feature>
<protein>
    <submittedName>
        <fullName evidence="9">RagB/SusD family nutrient uptake outer membrane protein</fullName>
    </submittedName>
</protein>
<proteinExistence type="inferred from homology"/>
<name>A0A934UHX6_9FLAO</name>
<dbReference type="CDD" id="cd08977">
    <property type="entry name" value="SusD"/>
    <property type="match status" value="1"/>
</dbReference>
<dbReference type="AlphaFoldDB" id="A0A934UHX6"/>
<dbReference type="RefSeq" id="WP_200104176.1">
    <property type="nucleotide sequence ID" value="NZ_JAEHFV010000001.1"/>
</dbReference>